<reference evidence="2 3" key="1">
    <citation type="journal article" date="2015" name="Int. J. Syst. Evol. Microbiol.">
        <title>Methanoculleus taiwanensis sp. nov., a methanogen isolated from deep marine sediment at the deformation front area near Taiwan.</title>
        <authorList>
            <person name="Weng C.Y."/>
            <person name="Chen S.C."/>
            <person name="Lai M.C."/>
            <person name="Wu S.Y."/>
            <person name="Lin S."/>
            <person name="Yang T.F."/>
            <person name="Chen P.C."/>
        </authorList>
    </citation>
    <scope>NUCLEOTIDE SEQUENCE [LARGE SCALE GENOMIC DNA]</scope>
    <source>
        <strain evidence="2 3">CYW4</strain>
    </source>
</reference>
<evidence type="ECO:0000313" key="3">
    <source>
        <dbReference type="Proteomes" id="UP000290932"/>
    </source>
</evidence>
<keyword evidence="1" id="KW-0472">Membrane</keyword>
<dbReference type="EMBL" id="LHQS01000002">
    <property type="protein sequence ID" value="RXE56140.1"/>
    <property type="molecule type" value="Genomic_DNA"/>
</dbReference>
<dbReference type="OrthoDB" id="117819at2157"/>
<feature type="transmembrane region" description="Helical" evidence="1">
    <location>
        <begin position="72"/>
        <end position="88"/>
    </location>
</feature>
<name>A0A498H230_9EURY</name>
<sequence length="217" mass="23588">MRDPRLRILATVMLSIAAFASVAGAAAALLWWALFTPRFSALPHPKMFAGVIVMIAASAALSALSGGDGLSYLIRMTAILLIAAWAYAERQDGELLDVSVWLLGDRLGFDIGLVAEMGLQSLHIIEHDIREVGRAMTIKGMRPSIGTIVPLASNIIINQLRRTEETAKLLTVRGYRNGGHIHPRFEPGLRDATAAIFAVFIAIFAFIPVRDVFIVVQ</sequence>
<protein>
    <recommendedName>
        <fullName evidence="4">Cobalt transporter</fullName>
    </recommendedName>
</protein>
<dbReference type="AlphaFoldDB" id="A0A498H230"/>
<proteinExistence type="predicted"/>
<organism evidence="2 3">
    <name type="scientific">Methanoculleus taiwanensis</name>
    <dbReference type="NCBI Taxonomy" id="1550565"/>
    <lineage>
        <taxon>Archaea</taxon>
        <taxon>Methanobacteriati</taxon>
        <taxon>Methanobacteriota</taxon>
        <taxon>Stenosarchaea group</taxon>
        <taxon>Methanomicrobia</taxon>
        <taxon>Methanomicrobiales</taxon>
        <taxon>Methanomicrobiaceae</taxon>
        <taxon>Methanoculleus</taxon>
    </lineage>
</organism>
<evidence type="ECO:0000313" key="2">
    <source>
        <dbReference type="EMBL" id="RXE56140.1"/>
    </source>
</evidence>
<feature type="transmembrane region" description="Helical" evidence="1">
    <location>
        <begin position="194"/>
        <end position="216"/>
    </location>
</feature>
<keyword evidence="3" id="KW-1185">Reference proteome</keyword>
<comment type="caution">
    <text evidence="2">The sequence shown here is derived from an EMBL/GenBank/DDBJ whole genome shotgun (WGS) entry which is preliminary data.</text>
</comment>
<accession>A0A498H230</accession>
<gene>
    <name evidence="2" type="ORF">ABH15_08230</name>
</gene>
<dbReference type="RefSeq" id="WP_128693884.1">
    <property type="nucleotide sequence ID" value="NZ_LHQS01000002.1"/>
</dbReference>
<keyword evidence="1" id="KW-0812">Transmembrane</keyword>
<evidence type="ECO:0008006" key="4">
    <source>
        <dbReference type="Google" id="ProtNLM"/>
    </source>
</evidence>
<feature type="transmembrane region" description="Helical" evidence="1">
    <location>
        <begin position="47"/>
        <end position="65"/>
    </location>
</feature>
<evidence type="ECO:0000256" key="1">
    <source>
        <dbReference type="SAM" id="Phobius"/>
    </source>
</evidence>
<keyword evidence="1" id="KW-1133">Transmembrane helix</keyword>
<dbReference type="Proteomes" id="UP000290932">
    <property type="component" value="Unassembled WGS sequence"/>
</dbReference>
<feature type="transmembrane region" description="Helical" evidence="1">
    <location>
        <begin position="12"/>
        <end position="35"/>
    </location>
</feature>